<dbReference type="EMBL" id="SDEE01000047">
    <property type="protein sequence ID" value="RXW23237.1"/>
    <property type="molecule type" value="Genomic_DNA"/>
</dbReference>
<proteinExistence type="predicted"/>
<name>A0A4Q2DSH5_9AGAR</name>
<accession>A0A4Q2DSH5</accession>
<evidence type="ECO:0000313" key="2">
    <source>
        <dbReference type="EMBL" id="RXW23237.1"/>
    </source>
</evidence>
<dbReference type="AlphaFoldDB" id="A0A4Q2DSH5"/>
<evidence type="ECO:0008006" key="4">
    <source>
        <dbReference type="Google" id="ProtNLM"/>
    </source>
</evidence>
<gene>
    <name evidence="2" type="ORF">EST38_g2587</name>
</gene>
<keyword evidence="1" id="KW-0175">Coiled coil</keyword>
<comment type="caution">
    <text evidence="2">The sequence shown here is derived from an EMBL/GenBank/DDBJ whole genome shotgun (WGS) entry which is preliminary data.</text>
</comment>
<feature type="coiled-coil region" evidence="1">
    <location>
        <begin position="165"/>
        <end position="199"/>
    </location>
</feature>
<protein>
    <recommendedName>
        <fullName evidence="4">RING-type domain-containing protein</fullName>
    </recommendedName>
</protein>
<keyword evidence="3" id="KW-1185">Reference proteome</keyword>
<dbReference type="OrthoDB" id="3099726at2759"/>
<sequence length="200" mass="22124">MEGIEPVQTAEATATTARTLLCNRCALPIFGDNQVQPTQCCAELFCNFCWEKIERDAERCPQPGCNNVFLKAVPIYWAEDTDQESKNRDIRSQVMAARNPTLQALVADAAVLKGRIARQKQQISDKECIQGALDDQIRSIAGRLETTRKETDTISGFIEATQARTNEVLTNNNELAAKIARLNEQIANVEREVAARNAAG</sequence>
<reference evidence="2 3" key="1">
    <citation type="submission" date="2019-01" db="EMBL/GenBank/DDBJ databases">
        <title>Draft genome sequence of Psathyrella aberdarensis IHI B618.</title>
        <authorList>
            <person name="Buettner E."/>
            <person name="Kellner H."/>
        </authorList>
    </citation>
    <scope>NUCLEOTIDE SEQUENCE [LARGE SCALE GENOMIC DNA]</scope>
    <source>
        <strain evidence="2 3">IHI B618</strain>
    </source>
</reference>
<organism evidence="2 3">
    <name type="scientific">Candolleomyces aberdarensis</name>
    <dbReference type="NCBI Taxonomy" id="2316362"/>
    <lineage>
        <taxon>Eukaryota</taxon>
        <taxon>Fungi</taxon>
        <taxon>Dikarya</taxon>
        <taxon>Basidiomycota</taxon>
        <taxon>Agaricomycotina</taxon>
        <taxon>Agaricomycetes</taxon>
        <taxon>Agaricomycetidae</taxon>
        <taxon>Agaricales</taxon>
        <taxon>Agaricineae</taxon>
        <taxon>Psathyrellaceae</taxon>
        <taxon>Candolleomyces</taxon>
    </lineage>
</organism>
<evidence type="ECO:0000313" key="3">
    <source>
        <dbReference type="Proteomes" id="UP000290288"/>
    </source>
</evidence>
<evidence type="ECO:0000256" key="1">
    <source>
        <dbReference type="SAM" id="Coils"/>
    </source>
</evidence>
<dbReference type="Proteomes" id="UP000290288">
    <property type="component" value="Unassembled WGS sequence"/>
</dbReference>